<proteinExistence type="predicted"/>
<dbReference type="SMART" id="SM00388">
    <property type="entry name" value="HisKA"/>
    <property type="match status" value="1"/>
</dbReference>
<feature type="domain" description="Histidine kinase" evidence="9">
    <location>
        <begin position="173"/>
        <end position="395"/>
    </location>
</feature>
<sequence>MDLTLVPCPLAATLARRLRDARAELTARWLERISARVALEPNRVFPTDDLLDHVPLLIGGIADYLENPAGEIAADMPVMAKAMELGELRHAQGFDVYEILKEYELLGGVLFTYLTGIVDGVDEPCTRSELLQCTHRLFRAITLIQQSTTTQYLRKYEAQIHEREDRLRGFNRMVSHELKNRAGAVAGAAALLRENWVREPERDRFLTMISDNAARLNLVLQDLAALSRMDKSQRQHRNVLLPQAAREAARQLREQARARGVQVRVDDDLPPFEVNAAAVELCLTNYISNAIKYSDPANPDRTVRVSASVQAREGALGAELVVAVRDNGIGVPPAERPQLFDRFFRTQAATVTGVEGTGLGLSIVRDTVEEFGGRAWAEWDEPTGSAFFFALPCRRMEELAAVAPRA</sequence>
<protein>
    <recommendedName>
        <fullName evidence="2">histidine kinase</fullName>
        <ecNumber evidence="2">2.7.13.3</ecNumber>
    </recommendedName>
</protein>
<keyword evidence="8" id="KW-0902">Two-component regulatory system</keyword>
<dbReference type="InterPro" id="IPR005467">
    <property type="entry name" value="His_kinase_dom"/>
</dbReference>
<evidence type="ECO:0000313" key="10">
    <source>
        <dbReference type="EMBL" id="CAA9302792.1"/>
    </source>
</evidence>
<evidence type="ECO:0000256" key="4">
    <source>
        <dbReference type="ARBA" id="ARBA00022679"/>
    </source>
</evidence>
<evidence type="ECO:0000256" key="2">
    <source>
        <dbReference type="ARBA" id="ARBA00012438"/>
    </source>
</evidence>
<gene>
    <name evidence="10" type="ORF">AVDCRST_MAG11-954</name>
</gene>
<dbReference type="GO" id="GO:0000156">
    <property type="term" value="F:phosphorelay response regulator activity"/>
    <property type="evidence" value="ECO:0007669"/>
    <property type="project" value="TreeGrafter"/>
</dbReference>
<evidence type="ECO:0000256" key="8">
    <source>
        <dbReference type="ARBA" id="ARBA00023012"/>
    </source>
</evidence>
<dbReference type="SMART" id="SM00387">
    <property type="entry name" value="HATPase_c"/>
    <property type="match status" value="1"/>
</dbReference>
<keyword evidence="7" id="KW-0067">ATP-binding</keyword>
<dbReference type="Gene3D" id="1.10.287.130">
    <property type="match status" value="1"/>
</dbReference>
<evidence type="ECO:0000256" key="6">
    <source>
        <dbReference type="ARBA" id="ARBA00022777"/>
    </source>
</evidence>
<dbReference type="PRINTS" id="PR00344">
    <property type="entry name" value="BCTRLSENSOR"/>
</dbReference>
<evidence type="ECO:0000256" key="7">
    <source>
        <dbReference type="ARBA" id="ARBA00022840"/>
    </source>
</evidence>
<dbReference type="PANTHER" id="PTHR42878">
    <property type="entry name" value="TWO-COMPONENT HISTIDINE KINASE"/>
    <property type="match status" value="1"/>
</dbReference>
<reference evidence="10" key="1">
    <citation type="submission" date="2020-02" db="EMBL/GenBank/DDBJ databases">
        <authorList>
            <person name="Meier V. D."/>
        </authorList>
    </citation>
    <scope>NUCLEOTIDE SEQUENCE</scope>
    <source>
        <strain evidence="10">AVDCRST_MAG11</strain>
    </source>
</reference>
<keyword evidence="4" id="KW-0808">Transferase</keyword>
<keyword evidence="5" id="KW-0547">Nucleotide-binding</keyword>
<dbReference type="AlphaFoldDB" id="A0A6J4KET1"/>
<dbReference type="EMBL" id="CADCTU010000212">
    <property type="protein sequence ID" value="CAA9302792.1"/>
    <property type="molecule type" value="Genomic_DNA"/>
</dbReference>
<dbReference type="SUPFAM" id="SSF47384">
    <property type="entry name" value="Homodimeric domain of signal transducing histidine kinase"/>
    <property type="match status" value="1"/>
</dbReference>
<dbReference type="Pfam" id="PF14361">
    <property type="entry name" value="RsbRD_N"/>
    <property type="match status" value="1"/>
</dbReference>
<dbReference type="GO" id="GO:0000155">
    <property type="term" value="F:phosphorelay sensor kinase activity"/>
    <property type="evidence" value="ECO:0007669"/>
    <property type="project" value="InterPro"/>
</dbReference>
<dbReference type="GO" id="GO:0007234">
    <property type="term" value="P:osmosensory signaling via phosphorelay pathway"/>
    <property type="evidence" value="ECO:0007669"/>
    <property type="project" value="TreeGrafter"/>
</dbReference>
<evidence type="ECO:0000256" key="1">
    <source>
        <dbReference type="ARBA" id="ARBA00000085"/>
    </source>
</evidence>
<dbReference type="Pfam" id="PF02518">
    <property type="entry name" value="HATPase_c"/>
    <property type="match status" value="1"/>
</dbReference>
<dbReference type="Gene3D" id="3.30.565.10">
    <property type="entry name" value="Histidine kinase-like ATPase, C-terminal domain"/>
    <property type="match status" value="1"/>
</dbReference>
<dbReference type="PROSITE" id="PS50109">
    <property type="entry name" value="HIS_KIN"/>
    <property type="match status" value="1"/>
</dbReference>
<dbReference type="InterPro" id="IPR003594">
    <property type="entry name" value="HATPase_dom"/>
</dbReference>
<dbReference type="InterPro" id="IPR003661">
    <property type="entry name" value="HisK_dim/P_dom"/>
</dbReference>
<evidence type="ECO:0000256" key="3">
    <source>
        <dbReference type="ARBA" id="ARBA00022553"/>
    </source>
</evidence>
<dbReference type="InterPro" id="IPR036097">
    <property type="entry name" value="HisK_dim/P_sf"/>
</dbReference>
<keyword evidence="3" id="KW-0597">Phosphoprotein</keyword>
<comment type="catalytic activity">
    <reaction evidence="1">
        <text>ATP + protein L-histidine = ADP + protein N-phospho-L-histidine.</text>
        <dbReference type="EC" id="2.7.13.3"/>
    </reaction>
</comment>
<dbReference type="SUPFAM" id="SSF55874">
    <property type="entry name" value="ATPase domain of HSP90 chaperone/DNA topoisomerase II/histidine kinase"/>
    <property type="match status" value="1"/>
</dbReference>
<dbReference type="GO" id="GO:0005524">
    <property type="term" value="F:ATP binding"/>
    <property type="evidence" value="ECO:0007669"/>
    <property type="project" value="UniProtKB-KW"/>
</dbReference>
<evidence type="ECO:0000256" key="5">
    <source>
        <dbReference type="ARBA" id="ARBA00022741"/>
    </source>
</evidence>
<dbReference type="GO" id="GO:0030295">
    <property type="term" value="F:protein kinase activator activity"/>
    <property type="evidence" value="ECO:0007669"/>
    <property type="project" value="TreeGrafter"/>
</dbReference>
<dbReference type="InterPro" id="IPR025751">
    <property type="entry name" value="RsbRD_N_dom"/>
</dbReference>
<organism evidence="10">
    <name type="scientific">uncultured Gemmatimonadaceae bacterium</name>
    <dbReference type="NCBI Taxonomy" id="246130"/>
    <lineage>
        <taxon>Bacteria</taxon>
        <taxon>Pseudomonadati</taxon>
        <taxon>Gemmatimonadota</taxon>
        <taxon>Gemmatimonadia</taxon>
        <taxon>Gemmatimonadales</taxon>
        <taxon>Gemmatimonadaceae</taxon>
        <taxon>environmental samples</taxon>
    </lineage>
</organism>
<dbReference type="InterPro" id="IPR004358">
    <property type="entry name" value="Sig_transdc_His_kin-like_C"/>
</dbReference>
<dbReference type="InterPro" id="IPR036890">
    <property type="entry name" value="HATPase_C_sf"/>
</dbReference>
<dbReference type="EC" id="2.7.13.3" evidence="2"/>
<dbReference type="PANTHER" id="PTHR42878:SF7">
    <property type="entry name" value="SENSOR HISTIDINE KINASE GLRK"/>
    <property type="match status" value="1"/>
</dbReference>
<accession>A0A6J4KET1</accession>
<dbReference type="InterPro" id="IPR050351">
    <property type="entry name" value="BphY/WalK/GraS-like"/>
</dbReference>
<name>A0A6J4KET1_9BACT</name>
<dbReference type="CDD" id="cd00082">
    <property type="entry name" value="HisKA"/>
    <property type="match status" value="1"/>
</dbReference>
<evidence type="ECO:0000259" key="9">
    <source>
        <dbReference type="PROSITE" id="PS50109"/>
    </source>
</evidence>
<keyword evidence="6" id="KW-0418">Kinase</keyword>